<protein>
    <submittedName>
        <fullName evidence="1">Uncharacterized protein</fullName>
    </submittedName>
</protein>
<accession>A0A9X3LFG6</accession>
<name>A0A9X3LFG6_9BACL</name>
<sequence>MEIIFQQKKLKFDNKLLPENIIQIINELLSKDYIFSYFIADGIEVLESHEDYLNQYINEIGRIEVFAQTVIEFVNDILLSAEDYIIRANPELGTLAEEFYDNPNSDSWSRFSQLLDGLQWLSDMILLIGDSTVKPLNWGGYVKVSNEMQGILKNLEEALQNEDNVLIGDLIEYEIIENFKALGKEIQKSIDVEGRRYDLS</sequence>
<evidence type="ECO:0000313" key="2">
    <source>
        <dbReference type="Proteomes" id="UP001152173"/>
    </source>
</evidence>
<organism evidence="1 2">
    <name type="scientific">Paenisporosarcina quisquiliarum</name>
    <dbReference type="NCBI Taxonomy" id="365346"/>
    <lineage>
        <taxon>Bacteria</taxon>
        <taxon>Bacillati</taxon>
        <taxon>Bacillota</taxon>
        <taxon>Bacilli</taxon>
        <taxon>Bacillales</taxon>
        <taxon>Caryophanaceae</taxon>
        <taxon>Paenisporosarcina</taxon>
    </lineage>
</organism>
<gene>
    <name evidence="1" type="ORF">M9R32_07055</name>
</gene>
<dbReference type="EMBL" id="JAMKBJ010000004">
    <property type="protein sequence ID" value="MCZ8536938.1"/>
    <property type="molecule type" value="Genomic_DNA"/>
</dbReference>
<keyword evidence="2" id="KW-1185">Reference proteome</keyword>
<proteinExistence type="predicted"/>
<dbReference type="AlphaFoldDB" id="A0A9X3LFG6"/>
<comment type="caution">
    <text evidence="1">The sequence shown here is derived from an EMBL/GenBank/DDBJ whole genome shotgun (WGS) entry which is preliminary data.</text>
</comment>
<reference evidence="1" key="1">
    <citation type="submission" date="2022-05" db="EMBL/GenBank/DDBJ databases">
        <authorList>
            <person name="Colautti A."/>
            <person name="Iacumin L."/>
        </authorList>
    </citation>
    <scope>NUCLEOTIDE SEQUENCE</scope>
    <source>
        <strain evidence="1">SK 55</strain>
    </source>
</reference>
<dbReference type="RefSeq" id="WP_269926032.1">
    <property type="nucleotide sequence ID" value="NZ_JAMKBJ010000004.1"/>
</dbReference>
<dbReference type="Proteomes" id="UP001152173">
    <property type="component" value="Unassembled WGS sequence"/>
</dbReference>
<evidence type="ECO:0000313" key="1">
    <source>
        <dbReference type="EMBL" id="MCZ8536938.1"/>
    </source>
</evidence>